<evidence type="ECO:0000256" key="1">
    <source>
        <dbReference type="ARBA" id="ARBA00022485"/>
    </source>
</evidence>
<gene>
    <name evidence="7" type="ORF">SAMN05660836_01500</name>
</gene>
<evidence type="ECO:0000256" key="4">
    <source>
        <dbReference type="ARBA" id="ARBA00023004"/>
    </source>
</evidence>
<evidence type="ECO:0000259" key="6">
    <source>
        <dbReference type="Pfam" id="PF02754"/>
    </source>
</evidence>
<dbReference type="RefSeq" id="WP_093394695.1">
    <property type="nucleotide sequence ID" value="NZ_FOUU01000004.1"/>
</dbReference>
<dbReference type="Proteomes" id="UP000199611">
    <property type="component" value="Unassembled WGS sequence"/>
</dbReference>
<evidence type="ECO:0000256" key="5">
    <source>
        <dbReference type="ARBA" id="ARBA00023014"/>
    </source>
</evidence>
<keyword evidence="8" id="KW-1185">Reference proteome</keyword>
<evidence type="ECO:0000313" key="7">
    <source>
        <dbReference type="EMBL" id="SFM79764.1"/>
    </source>
</evidence>
<dbReference type="OrthoDB" id="9770306at2"/>
<dbReference type="STRING" id="39841.SAMN05660836_01500"/>
<dbReference type="PANTHER" id="PTHR32479:SF19">
    <property type="entry name" value="ANAEROBIC GLYCEROL-3-PHOSPHATE DEHYDROGENASE SUBUNIT C"/>
    <property type="match status" value="1"/>
</dbReference>
<accession>A0A1I4TSR1</accession>
<dbReference type="GO" id="GO:0016491">
    <property type="term" value="F:oxidoreductase activity"/>
    <property type="evidence" value="ECO:0007669"/>
    <property type="project" value="UniProtKB-ARBA"/>
</dbReference>
<keyword evidence="3" id="KW-0677">Repeat</keyword>
<feature type="domain" description="Cysteine-rich" evidence="6">
    <location>
        <begin position="168"/>
        <end position="251"/>
    </location>
</feature>
<dbReference type="GO" id="GO:0051539">
    <property type="term" value="F:4 iron, 4 sulfur cluster binding"/>
    <property type="evidence" value="ECO:0007669"/>
    <property type="project" value="UniProtKB-KW"/>
</dbReference>
<proteinExistence type="predicted"/>
<keyword evidence="1" id="KW-0004">4Fe-4S</keyword>
<name>A0A1I4TSR1_9BACT</name>
<evidence type="ECO:0000256" key="3">
    <source>
        <dbReference type="ARBA" id="ARBA00022737"/>
    </source>
</evidence>
<evidence type="ECO:0000313" key="8">
    <source>
        <dbReference type="Proteomes" id="UP000199611"/>
    </source>
</evidence>
<keyword evidence="2" id="KW-0479">Metal-binding</keyword>
<dbReference type="EMBL" id="FOUU01000004">
    <property type="protein sequence ID" value="SFM79764.1"/>
    <property type="molecule type" value="Genomic_DNA"/>
</dbReference>
<keyword evidence="5" id="KW-0411">Iron-sulfur</keyword>
<organism evidence="7 8">
    <name type="scientific">Thermodesulforhabdus norvegica</name>
    <dbReference type="NCBI Taxonomy" id="39841"/>
    <lineage>
        <taxon>Bacteria</taxon>
        <taxon>Pseudomonadati</taxon>
        <taxon>Thermodesulfobacteriota</taxon>
        <taxon>Syntrophobacteria</taxon>
        <taxon>Syntrophobacterales</taxon>
        <taxon>Thermodesulforhabdaceae</taxon>
        <taxon>Thermodesulforhabdus</taxon>
    </lineage>
</organism>
<dbReference type="Pfam" id="PF02754">
    <property type="entry name" value="CCG"/>
    <property type="match status" value="2"/>
</dbReference>
<reference evidence="7 8" key="1">
    <citation type="submission" date="2016-10" db="EMBL/GenBank/DDBJ databases">
        <authorList>
            <person name="de Groot N.N."/>
        </authorList>
    </citation>
    <scope>NUCLEOTIDE SEQUENCE [LARGE SCALE GENOMIC DNA]</scope>
    <source>
        <strain evidence="7 8">DSM 9990</strain>
    </source>
</reference>
<protein>
    <submittedName>
        <fullName evidence="7">Glycerol-3-phosphate dehydrogenase subunit C</fullName>
    </submittedName>
</protein>
<dbReference type="PANTHER" id="PTHR32479">
    <property type="entry name" value="GLYCOLATE OXIDASE IRON-SULFUR SUBUNIT"/>
    <property type="match status" value="1"/>
</dbReference>
<dbReference type="AlphaFoldDB" id="A0A1I4TSR1"/>
<dbReference type="GO" id="GO:0046872">
    <property type="term" value="F:metal ion binding"/>
    <property type="evidence" value="ECO:0007669"/>
    <property type="project" value="UniProtKB-KW"/>
</dbReference>
<feature type="domain" description="Cysteine-rich" evidence="6">
    <location>
        <begin position="347"/>
        <end position="433"/>
    </location>
</feature>
<keyword evidence="4" id="KW-0408">Iron</keyword>
<sequence length="454" mass="50574">MAGRRFEAVQYVRKIFDGCTDCDVCRFLMEDSCLLFPRLYELYDRYLQTGDFPEDKEFLNLVDCCTLCGLCPCPDVRTNILWAKAEKAREVGLNPASRLLSDLQVLQKLGSAGRLLLSLLLKAPLCNGALEMLGICSERRIPSPAVEDFFSWARKKGLKEHSETGPRVAYFVGCTAAYIFPEVARAAVKVLESLGVFVHIPDQNCCGMPLAVEGDKKRMMDRVNRNIQALLTLADKGYEIVCSCPTCGYFFKAILKENACFSVDCDDDDAVVRRSFSEVLSLPLRGASSTGNRRAYAPYYFSDDFFQTLDVEARLRISALVKDVGEYLVRFKDAILSGSLKPPAGRWVYFAPCHQREQGMGKPYYEILSKIPGFSVEPVGSTTDCCGMGGSLGFKKDFNGLSLKLGLPLMEKIKKLNPAGIITDCLSCRLQFQNSLPYPVLHPLELLAEAMIIF</sequence>
<evidence type="ECO:0000256" key="2">
    <source>
        <dbReference type="ARBA" id="ARBA00022723"/>
    </source>
</evidence>
<dbReference type="InterPro" id="IPR004017">
    <property type="entry name" value="Cys_rich_dom"/>
</dbReference>